<evidence type="ECO:0000256" key="2">
    <source>
        <dbReference type="ARBA" id="ARBA00007591"/>
    </source>
</evidence>
<evidence type="ECO:0000256" key="19">
    <source>
        <dbReference type="SAM" id="Phobius"/>
    </source>
</evidence>
<feature type="region of interest" description="Disordered" evidence="18">
    <location>
        <begin position="417"/>
        <end position="436"/>
    </location>
</feature>
<feature type="chain" id="PRO_5034837981" description="ICOS ligand" evidence="20">
    <location>
        <begin position="19"/>
        <end position="525"/>
    </location>
</feature>
<dbReference type="InterPro" id="IPR003599">
    <property type="entry name" value="Ig_sub"/>
</dbReference>
<dbReference type="Gene3D" id="2.60.40.10">
    <property type="entry name" value="Immunoglobulins"/>
    <property type="match status" value="2"/>
</dbReference>
<dbReference type="GO" id="GO:0002250">
    <property type="term" value="P:adaptive immune response"/>
    <property type="evidence" value="ECO:0007669"/>
    <property type="project" value="UniProtKB-KW"/>
</dbReference>
<dbReference type="GO" id="GO:0005886">
    <property type="term" value="C:plasma membrane"/>
    <property type="evidence" value="ECO:0007669"/>
    <property type="project" value="UniProtKB-SubCell"/>
</dbReference>
<evidence type="ECO:0000256" key="3">
    <source>
        <dbReference type="ARBA" id="ARBA00022475"/>
    </source>
</evidence>
<dbReference type="Pfam" id="PF22705">
    <property type="entry name" value="C2-set_3"/>
    <property type="match status" value="1"/>
</dbReference>
<evidence type="ECO:0000256" key="8">
    <source>
        <dbReference type="ARBA" id="ARBA00022989"/>
    </source>
</evidence>
<evidence type="ECO:0000256" key="11">
    <source>
        <dbReference type="ARBA" id="ARBA00023157"/>
    </source>
</evidence>
<dbReference type="InterPro" id="IPR053896">
    <property type="entry name" value="BTN3A2-like_Ig-C"/>
</dbReference>
<proteinExistence type="inferred from homology"/>
<dbReference type="InterPro" id="IPR007110">
    <property type="entry name" value="Ig-like_dom"/>
</dbReference>
<feature type="transmembrane region" description="Helical" evidence="19">
    <location>
        <begin position="259"/>
        <end position="280"/>
    </location>
</feature>
<evidence type="ECO:0000259" key="21">
    <source>
        <dbReference type="PROSITE" id="PS50835"/>
    </source>
</evidence>
<evidence type="ECO:0000256" key="1">
    <source>
        <dbReference type="ARBA" id="ARBA00004251"/>
    </source>
</evidence>
<dbReference type="GO" id="GO:0042113">
    <property type="term" value="P:B cell activation"/>
    <property type="evidence" value="ECO:0007669"/>
    <property type="project" value="UniProtKB-KW"/>
</dbReference>
<evidence type="ECO:0000256" key="20">
    <source>
        <dbReference type="SAM" id="SignalP"/>
    </source>
</evidence>
<dbReference type="InterPro" id="IPR013783">
    <property type="entry name" value="Ig-like_fold"/>
</dbReference>
<dbReference type="Proteomes" id="UP000694429">
    <property type="component" value="Chromosome 31"/>
</dbReference>
<dbReference type="FunFam" id="2.60.40.10:FF:001468">
    <property type="entry name" value="ICOS ligand isoform b"/>
    <property type="match status" value="1"/>
</dbReference>
<dbReference type="PANTHER" id="PTHR24100">
    <property type="entry name" value="BUTYROPHILIN"/>
    <property type="match status" value="1"/>
</dbReference>
<dbReference type="PROSITE" id="PS50835">
    <property type="entry name" value="IG_LIKE"/>
    <property type="match status" value="1"/>
</dbReference>
<dbReference type="PANTHER" id="PTHR24100:SF151">
    <property type="entry name" value="ICOS LIGAND"/>
    <property type="match status" value="1"/>
</dbReference>
<reference evidence="22" key="1">
    <citation type="submission" date="2019-03" db="EMBL/GenBank/DDBJ databases">
        <authorList>
            <person name="Warren W.C."/>
            <person name="Johnson G.S."/>
        </authorList>
    </citation>
    <scope>NUCLEOTIDE SEQUENCE [LARGE SCALE GENOMIC DNA]</scope>
    <source>
        <strain evidence="22">Basenji</strain>
    </source>
</reference>
<keyword evidence="8 19" id="KW-1133">Transmembrane helix</keyword>
<keyword evidence="13" id="KW-0393">Immunoglobulin domain</keyword>
<reference evidence="22" key="2">
    <citation type="submission" date="2025-08" db="UniProtKB">
        <authorList>
            <consortium name="Ensembl"/>
        </authorList>
    </citation>
    <scope>IDENTIFICATION</scope>
</reference>
<dbReference type="Pfam" id="PF07686">
    <property type="entry name" value="V-set"/>
    <property type="match status" value="1"/>
</dbReference>
<evidence type="ECO:0000256" key="7">
    <source>
        <dbReference type="ARBA" id="ARBA00022936"/>
    </source>
</evidence>
<organism evidence="22 23">
    <name type="scientific">Canis lupus familiaris</name>
    <name type="common">Dog</name>
    <name type="synonym">Canis familiaris</name>
    <dbReference type="NCBI Taxonomy" id="9615"/>
    <lineage>
        <taxon>Eukaryota</taxon>
        <taxon>Metazoa</taxon>
        <taxon>Chordata</taxon>
        <taxon>Craniata</taxon>
        <taxon>Vertebrata</taxon>
        <taxon>Euteleostomi</taxon>
        <taxon>Mammalia</taxon>
        <taxon>Eutheria</taxon>
        <taxon>Laurasiatheria</taxon>
        <taxon>Carnivora</taxon>
        <taxon>Caniformia</taxon>
        <taxon>Canidae</taxon>
        <taxon>Canis</taxon>
    </lineage>
</organism>
<dbReference type="FunFam" id="2.60.40.10:FF:000996">
    <property type="entry name" value="ICOS ligand isoform X2"/>
    <property type="match status" value="1"/>
</dbReference>
<keyword evidence="11" id="KW-1015">Disulfide bond</keyword>
<keyword evidence="5 20" id="KW-0732">Signal</keyword>
<dbReference type="GO" id="GO:0005102">
    <property type="term" value="F:signaling receptor binding"/>
    <property type="evidence" value="ECO:0007669"/>
    <property type="project" value="UniProtKB-ARBA"/>
</dbReference>
<dbReference type="SUPFAM" id="SSF48726">
    <property type="entry name" value="Immunoglobulin"/>
    <property type="match status" value="2"/>
</dbReference>
<dbReference type="Ensembl" id="ENSCAFT00030047230.1">
    <property type="protein sequence ID" value="ENSCAFP00030041292.1"/>
    <property type="gene ID" value="ENSCAFG00030025536.1"/>
</dbReference>
<keyword evidence="12" id="KW-0325">Glycoprotein</keyword>
<keyword evidence="6" id="KW-0391">Immunity</keyword>
<evidence type="ECO:0000256" key="15">
    <source>
        <dbReference type="ARBA" id="ARBA00080938"/>
    </source>
</evidence>
<evidence type="ECO:0000256" key="12">
    <source>
        <dbReference type="ARBA" id="ARBA00023180"/>
    </source>
</evidence>
<feature type="domain" description="Ig-like" evidence="21">
    <location>
        <begin position="6"/>
        <end position="126"/>
    </location>
</feature>
<evidence type="ECO:0000256" key="13">
    <source>
        <dbReference type="ARBA" id="ARBA00023319"/>
    </source>
</evidence>
<sequence>MWLRCPGVLLLLLGTLQATDTQEQEVKALVGSSVELRCVFPERHTFDLDDLYVYWQISVVGQPKTVTYYLSGNSSTGQEDDRYRDRARLSPESMQRGDFSLHLYNITPYDEQKFNCLVFRKSLELKKILDVEVTLHVAANYSMPVVSAPSDPSKDRELTFTCTSVNGYPRPNVYWINKTDNSVLDGGLQNHTVSVNAQGLYDVVSVLRVPWAPSINVGCCIENVLLHQNLTNRPAEPIPGTEPGNTGSHRDVHRRDHGAVLSAVAVLLVLALVLGAVGCVCRSRCPRTDPCRWRAARPEQALFGESRGAGHRALASGWLPWAHANLTDGGWVFLFSETQWSPREGASRLSPWDVIRCLCTLADVRSQNIPGTQGSREPGMTHPRHVPQTALCLPKSPPRPPPHGGLKWVQTLRPLSEDSYPVSPGKGRHPTVPGAKVDVIPTRLGDAATHGASIPHMAGASGGRGQRARRRPPAPDTRGGGRSTSPSAHPRSGRPEEAGPQRPPQGPHCFPGQAGSRRLALIPPS</sequence>
<evidence type="ECO:0000313" key="23">
    <source>
        <dbReference type="Proteomes" id="UP000694429"/>
    </source>
</evidence>
<evidence type="ECO:0000256" key="9">
    <source>
        <dbReference type="ARBA" id="ARBA00023130"/>
    </source>
</evidence>
<evidence type="ECO:0000256" key="5">
    <source>
        <dbReference type="ARBA" id="ARBA00022729"/>
    </source>
</evidence>
<evidence type="ECO:0000256" key="4">
    <source>
        <dbReference type="ARBA" id="ARBA00022692"/>
    </source>
</evidence>
<dbReference type="InterPro" id="IPR036179">
    <property type="entry name" value="Ig-like_dom_sf"/>
</dbReference>
<evidence type="ECO:0000256" key="10">
    <source>
        <dbReference type="ARBA" id="ARBA00023136"/>
    </source>
</evidence>
<keyword evidence="9" id="KW-1064">Adaptive immunity</keyword>
<protein>
    <recommendedName>
        <fullName evidence="14">ICOS ligand</fullName>
    </recommendedName>
    <alternativeName>
        <fullName evidence="16">B7 homolog 2</fullName>
    </alternativeName>
    <alternativeName>
        <fullName evidence="15">B7-like protein Gl50</fullName>
    </alternativeName>
    <alternativeName>
        <fullName evidence="17">B7-related protein 1</fullName>
    </alternativeName>
</protein>
<comment type="similarity">
    <text evidence="2">Belongs to the immunoglobulin superfamily. BTN/MOG family.</text>
</comment>
<evidence type="ECO:0000256" key="14">
    <source>
        <dbReference type="ARBA" id="ARBA00068217"/>
    </source>
</evidence>
<evidence type="ECO:0000313" key="22">
    <source>
        <dbReference type="Ensembl" id="ENSCAFP00030041292.1"/>
    </source>
</evidence>
<dbReference type="GO" id="GO:0042104">
    <property type="term" value="P:positive regulation of activated T cell proliferation"/>
    <property type="evidence" value="ECO:0007669"/>
    <property type="project" value="UniProtKB-ARBA"/>
</dbReference>
<name>A0A8C0PFW5_CANLF</name>
<feature type="region of interest" description="Disordered" evidence="18">
    <location>
        <begin position="449"/>
        <end position="525"/>
    </location>
</feature>
<gene>
    <name evidence="22" type="primary">ICOSLG</name>
</gene>
<dbReference type="InterPro" id="IPR050504">
    <property type="entry name" value="IgSF_BTN/MOG"/>
</dbReference>
<evidence type="ECO:0000256" key="18">
    <source>
        <dbReference type="SAM" id="MobiDB-lite"/>
    </source>
</evidence>
<evidence type="ECO:0000256" key="16">
    <source>
        <dbReference type="ARBA" id="ARBA00081259"/>
    </source>
</evidence>
<keyword evidence="7" id="KW-0075">B-cell activation</keyword>
<evidence type="ECO:0000256" key="6">
    <source>
        <dbReference type="ARBA" id="ARBA00022859"/>
    </source>
</evidence>
<dbReference type="AlphaFoldDB" id="A0A8C0PFW5"/>
<dbReference type="OrthoDB" id="10055806at2759"/>
<keyword evidence="4 19" id="KW-0812">Transmembrane</keyword>
<keyword evidence="3" id="KW-1003">Cell membrane</keyword>
<evidence type="ECO:0000256" key="17">
    <source>
        <dbReference type="ARBA" id="ARBA00082272"/>
    </source>
</evidence>
<comment type="subcellular location">
    <subcellularLocation>
        <location evidence="1">Cell membrane</location>
        <topology evidence="1">Single-pass type I membrane protein</topology>
    </subcellularLocation>
</comment>
<feature type="signal peptide" evidence="20">
    <location>
        <begin position="1"/>
        <end position="18"/>
    </location>
</feature>
<dbReference type="InterPro" id="IPR013106">
    <property type="entry name" value="Ig_V-set"/>
</dbReference>
<accession>A0A8C0PFW5</accession>
<keyword evidence="10 19" id="KW-0472">Membrane</keyword>
<dbReference type="SMART" id="SM00409">
    <property type="entry name" value="IG"/>
    <property type="match status" value="1"/>
</dbReference>